<keyword evidence="9" id="KW-0436">Ligase</keyword>
<dbReference type="HAMAP" id="MF_00098">
    <property type="entry name" value="Met_tRNA_synth_type1"/>
    <property type="match status" value="1"/>
</dbReference>
<dbReference type="Gene3D" id="2.20.28.20">
    <property type="entry name" value="Methionyl-tRNA synthetase, Zn-domain"/>
    <property type="match status" value="1"/>
</dbReference>
<dbReference type="PANTHER" id="PTHR45765:SF1">
    <property type="entry name" value="METHIONINE--TRNA LIGASE, CYTOPLASMIC"/>
    <property type="match status" value="1"/>
</dbReference>
<keyword evidence="10" id="KW-0479">Metal-binding</keyword>
<keyword evidence="7" id="KW-0963">Cytoplasm</keyword>
<dbReference type="InterPro" id="IPR001412">
    <property type="entry name" value="aa-tRNA-synth_I_CS"/>
</dbReference>
<sequence>MTTSSKKILVTSALPYANGPIHLGHMLEVIQTDTWVRFQKLVGHDARYVCADDAHGTPIMLKARSDGIEPVQLIEEMLSAHQRDFAGFDIQFDFYHTTHSEENRYFSETIYNRLNEAGYITRRVIRQAYDPDAKMFLPDRFIRGECPRCGSADQYGDSCESCGATYSPGDLKNPISAISGATPVERESEHHFFRLPDFESMLKAWIGSGRLQPEVVNKLAEWFDSGLRDWDISRDEPYFGFEIPGYPEKYFYVWLDAPIGYLASFKALCNSENLDFDAYWKPDSKTELYHFVGKDILYFHALFWPAVLQGANFRTPTSVFVHGFLTVNGEKMSKSRGTFIKADTYLRHLDPDYLRYYFAAKLNNRVEDLDLSSEDFIQRVNSDLVGKVVNIASRCAGFINKRFSNEIGDQLDDPALFKKAVDAGPSIAQAYDNREFSRAIREIMGVADEANQYVNNRQPWIVAKQAGSDAELQAICCQGLNLFRLLITWLSPVTPSLAQRSSSFLCCDISGPGQWSNLSQPLLNHRVSEYQHLLTRINPKDVEQMIADSIEPESPVTKSHLSDEPIRPEITIDDFSKIDLRIAKVVDAQTVEGADKLIELQLDLDGQSRTVFAGIKNAYNPETLIGRHVVLVANLAPRKMRFGTSEGMILAASGIDDASGIFVIEPDSGAEPGMGVR</sequence>
<comment type="function">
    <text evidence="2">Is required not only for elongation of protein synthesis but also for the initiation of all mRNA translation through initiator tRNA(fMet) aminoacylation.</text>
</comment>
<dbReference type="InterPro" id="IPR014729">
    <property type="entry name" value="Rossmann-like_a/b/a_fold"/>
</dbReference>
<dbReference type="InterPro" id="IPR012340">
    <property type="entry name" value="NA-bd_OB-fold"/>
</dbReference>
<dbReference type="InterPro" id="IPR033911">
    <property type="entry name" value="MetRS_core"/>
</dbReference>
<dbReference type="CDD" id="cd02800">
    <property type="entry name" value="tRNA_bind_EcMetRS_like"/>
    <property type="match status" value="1"/>
</dbReference>
<proteinExistence type="inferred from homology"/>
<dbReference type="SUPFAM" id="SSF52374">
    <property type="entry name" value="Nucleotidylyl transferase"/>
    <property type="match status" value="1"/>
</dbReference>
<evidence type="ECO:0000256" key="6">
    <source>
        <dbReference type="ARBA" id="ARBA00018753"/>
    </source>
</evidence>
<evidence type="ECO:0000256" key="4">
    <source>
        <dbReference type="ARBA" id="ARBA00011738"/>
    </source>
</evidence>
<organism evidence="20">
    <name type="scientific">marine metagenome</name>
    <dbReference type="NCBI Taxonomy" id="408172"/>
    <lineage>
        <taxon>unclassified sequences</taxon>
        <taxon>metagenomes</taxon>
        <taxon>ecological metagenomes</taxon>
    </lineage>
</organism>
<dbReference type="GO" id="GO:0004825">
    <property type="term" value="F:methionine-tRNA ligase activity"/>
    <property type="evidence" value="ECO:0007669"/>
    <property type="project" value="UniProtKB-EC"/>
</dbReference>
<evidence type="ECO:0000313" key="20">
    <source>
        <dbReference type="EMBL" id="SUZ98871.1"/>
    </source>
</evidence>
<comment type="subunit">
    <text evidence="4">Homodimer.</text>
</comment>
<evidence type="ECO:0000256" key="15">
    <source>
        <dbReference type="ARBA" id="ARBA00022917"/>
    </source>
</evidence>
<dbReference type="FunFam" id="2.20.28.20:FF:000001">
    <property type="entry name" value="Methionine--tRNA ligase"/>
    <property type="match status" value="1"/>
</dbReference>
<dbReference type="SUPFAM" id="SSF57770">
    <property type="entry name" value="Methionyl-tRNA synthetase (MetRS), Zn-domain"/>
    <property type="match status" value="1"/>
</dbReference>
<dbReference type="Gene3D" id="2.40.50.140">
    <property type="entry name" value="Nucleic acid-binding proteins"/>
    <property type="match status" value="1"/>
</dbReference>
<keyword evidence="15" id="KW-0648">Protein biosynthesis</keyword>
<dbReference type="Pfam" id="PF09334">
    <property type="entry name" value="tRNA-synt_1g"/>
    <property type="match status" value="1"/>
</dbReference>
<gene>
    <name evidence="20" type="ORF">METZ01_LOCUS51725</name>
</gene>
<dbReference type="PANTHER" id="PTHR45765">
    <property type="entry name" value="METHIONINE--TRNA LIGASE"/>
    <property type="match status" value="1"/>
</dbReference>
<keyword evidence="13" id="KW-0067">ATP-binding</keyword>
<protein>
    <recommendedName>
        <fullName evidence="6">Methionine--tRNA ligase</fullName>
        <ecNumber evidence="5">6.1.1.10</ecNumber>
    </recommendedName>
    <alternativeName>
        <fullName evidence="17">Methionyl-tRNA synthetase</fullName>
    </alternativeName>
</protein>
<evidence type="ECO:0000256" key="1">
    <source>
        <dbReference type="ARBA" id="ARBA00001947"/>
    </source>
</evidence>
<dbReference type="NCBIfam" id="TIGR00399">
    <property type="entry name" value="metG_C_term"/>
    <property type="match status" value="1"/>
</dbReference>
<dbReference type="FunFam" id="2.40.50.140:FF:000042">
    <property type="entry name" value="Methionine--tRNA ligase"/>
    <property type="match status" value="1"/>
</dbReference>
<name>A0A381S6D6_9ZZZZ</name>
<keyword evidence="16" id="KW-0030">Aminoacyl-tRNA synthetase</keyword>
<evidence type="ECO:0000259" key="19">
    <source>
        <dbReference type="PROSITE" id="PS50886"/>
    </source>
</evidence>
<dbReference type="AlphaFoldDB" id="A0A381S6D6"/>
<keyword evidence="11" id="KW-0547">Nucleotide-binding</keyword>
<dbReference type="PRINTS" id="PR01041">
    <property type="entry name" value="TRNASYNTHMET"/>
</dbReference>
<evidence type="ECO:0000256" key="9">
    <source>
        <dbReference type="ARBA" id="ARBA00022598"/>
    </source>
</evidence>
<dbReference type="InterPro" id="IPR041872">
    <property type="entry name" value="Anticodon_Met"/>
</dbReference>
<evidence type="ECO:0000256" key="7">
    <source>
        <dbReference type="ARBA" id="ARBA00022490"/>
    </source>
</evidence>
<dbReference type="InterPro" id="IPR014758">
    <property type="entry name" value="Met-tRNA_synth"/>
</dbReference>
<dbReference type="SUPFAM" id="SSF47323">
    <property type="entry name" value="Anticodon-binding domain of a subclass of class I aminoacyl-tRNA synthetases"/>
    <property type="match status" value="1"/>
</dbReference>
<evidence type="ECO:0000256" key="12">
    <source>
        <dbReference type="ARBA" id="ARBA00022833"/>
    </source>
</evidence>
<dbReference type="InterPro" id="IPR009080">
    <property type="entry name" value="tRNAsynth_Ia_anticodon-bd"/>
</dbReference>
<dbReference type="GO" id="GO:0046872">
    <property type="term" value="F:metal ion binding"/>
    <property type="evidence" value="ECO:0007669"/>
    <property type="project" value="UniProtKB-KW"/>
</dbReference>
<comment type="catalytic activity">
    <reaction evidence="18">
        <text>tRNA(Met) + L-methionine + ATP = L-methionyl-tRNA(Met) + AMP + diphosphate</text>
        <dbReference type="Rhea" id="RHEA:13481"/>
        <dbReference type="Rhea" id="RHEA-COMP:9667"/>
        <dbReference type="Rhea" id="RHEA-COMP:9698"/>
        <dbReference type="ChEBI" id="CHEBI:30616"/>
        <dbReference type="ChEBI" id="CHEBI:33019"/>
        <dbReference type="ChEBI" id="CHEBI:57844"/>
        <dbReference type="ChEBI" id="CHEBI:78442"/>
        <dbReference type="ChEBI" id="CHEBI:78530"/>
        <dbReference type="ChEBI" id="CHEBI:456215"/>
        <dbReference type="EC" id="6.1.1.10"/>
    </reaction>
</comment>
<dbReference type="GO" id="GO:0000049">
    <property type="term" value="F:tRNA binding"/>
    <property type="evidence" value="ECO:0007669"/>
    <property type="project" value="UniProtKB-KW"/>
</dbReference>
<dbReference type="NCBIfam" id="NF001100">
    <property type="entry name" value="PRK00133.1"/>
    <property type="match status" value="1"/>
</dbReference>
<dbReference type="GO" id="GO:0005829">
    <property type="term" value="C:cytosol"/>
    <property type="evidence" value="ECO:0007669"/>
    <property type="project" value="TreeGrafter"/>
</dbReference>
<dbReference type="PROSITE" id="PS00178">
    <property type="entry name" value="AA_TRNA_LIGASE_I"/>
    <property type="match status" value="1"/>
</dbReference>
<dbReference type="InterPro" id="IPR015413">
    <property type="entry name" value="Methionyl/Leucyl_tRNA_Synth"/>
</dbReference>
<keyword evidence="14" id="KW-0694">RNA-binding</keyword>
<dbReference type="Gene3D" id="1.10.730.10">
    <property type="entry name" value="Isoleucyl-tRNA Synthetase, Domain 1"/>
    <property type="match status" value="1"/>
</dbReference>
<evidence type="ECO:0000256" key="17">
    <source>
        <dbReference type="ARBA" id="ARBA00030904"/>
    </source>
</evidence>
<evidence type="ECO:0000256" key="11">
    <source>
        <dbReference type="ARBA" id="ARBA00022741"/>
    </source>
</evidence>
<keyword evidence="8" id="KW-0820">tRNA-binding</keyword>
<dbReference type="InterPro" id="IPR002547">
    <property type="entry name" value="tRNA-bd_dom"/>
</dbReference>
<dbReference type="InterPro" id="IPR029038">
    <property type="entry name" value="MetRS_Zn"/>
</dbReference>
<reference evidence="20" key="1">
    <citation type="submission" date="2018-05" db="EMBL/GenBank/DDBJ databases">
        <authorList>
            <person name="Lanie J.A."/>
            <person name="Ng W.-L."/>
            <person name="Kazmierczak K.M."/>
            <person name="Andrzejewski T.M."/>
            <person name="Davidsen T.M."/>
            <person name="Wayne K.J."/>
            <person name="Tettelin H."/>
            <person name="Glass J.I."/>
            <person name="Rusch D."/>
            <person name="Podicherti R."/>
            <person name="Tsui H.-C.T."/>
            <person name="Winkler M.E."/>
        </authorList>
    </citation>
    <scope>NUCLEOTIDE SEQUENCE</scope>
</reference>
<dbReference type="PROSITE" id="PS50886">
    <property type="entry name" value="TRBD"/>
    <property type="match status" value="1"/>
</dbReference>
<dbReference type="CDD" id="cd07957">
    <property type="entry name" value="Anticodon_Ia_Met"/>
    <property type="match status" value="1"/>
</dbReference>
<dbReference type="EMBL" id="UINC01002646">
    <property type="protein sequence ID" value="SUZ98871.1"/>
    <property type="molecule type" value="Genomic_DNA"/>
</dbReference>
<evidence type="ECO:0000256" key="16">
    <source>
        <dbReference type="ARBA" id="ARBA00023146"/>
    </source>
</evidence>
<dbReference type="Gene3D" id="3.40.50.620">
    <property type="entry name" value="HUPs"/>
    <property type="match status" value="1"/>
</dbReference>
<dbReference type="GO" id="GO:0005524">
    <property type="term" value="F:ATP binding"/>
    <property type="evidence" value="ECO:0007669"/>
    <property type="project" value="UniProtKB-KW"/>
</dbReference>
<dbReference type="NCBIfam" id="TIGR00398">
    <property type="entry name" value="metG"/>
    <property type="match status" value="1"/>
</dbReference>
<dbReference type="Pfam" id="PF01588">
    <property type="entry name" value="tRNA_bind"/>
    <property type="match status" value="1"/>
</dbReference>
<evidence type="ECO:0000256" key="5">
    <source>
        <dbReference type="ARBA" id="ARBA00012838"/>
    </source>
</evidence>
<evidence type="ECO:0000256" key="3">
    <source>
        <dbReference type="ARBA" id="ARBA00004496"/>
    </source>
</evidence>
<evidence type="ECO:0000256" key="8">
    <source>
        <dbReference type="ARBA" id="ARBA00022555"/>
    </source>
</evidence>
<accession>A0A381S6D6</accession>
<evidence type="ECO:0000256" key="10">
    <source>
        <dbReference type="ARBA" id="ARBA00022723"/>
    </source>
</evidence>
<evidence type="ECO:0000256" key="2">
    <source>
        <dbReference type="ARBA" id="ARBA00003314"/>
    </source>
</evidence>
<dbReference type="CDD" id="cd00814">
    <property type="entry name" value="MetRS_core"/>
    <property type="match status" value="1"/>
</dbReference>
<evidence type="ECO:0000256" key="13">
    <source>
        <dbReference type="ARBA" id="ARBA00022840"/>
    </source>
</evidence>
<evidence type="ECO:0000256" key="14">
    <source>
        <dbReference type="ARBA" id="ARBA00022884"/>
    </source>
</evidence>
<comment type="subcellular location">
    <subcellularLocation>
        <location evidence="3">Cytoplasm</location>
    </subcellularLocation>
</comment>
<comment type="cofactor">
    <cofactor evidence="1">
        <name>Zn(2+)</name>
        <dbReference type="ChEBI" id="CHEBI:29105"/>
    </cofactor>
</comment>
<evidence type="ECO:0000256" key="18">
    <source>
        <dbReference type="ARBA" id="ARBA00047364"/>
    </source>
</evidence>
<feature type="domain" description="TRNA-binding" evidence="19">
    <location>
        <begin position="574"/>
        <end position="677"/>
    </location>
</feature>
<dbReference type="InterPro" id="IPR023458">
    <property type="entry name" value="Met-tRNA_ligase_1"/>
</dbReference>
<keyword evidence="12" id="KW-0862">Zinc</keyword>
<dbReference type="SUPFAM" id="SSF50249">
    <property type="entry name" value="Nucleic acid-binding proteins"/>
    <property type="match status" value="1"/>
</dbReference>
<dbReference type="InterPro" id="IPR004495">
    <property type="entry name" value="Met-tRNA-synth_bsu_C"/>
</dbReference>
<dbReference type="FunFam" id="1.10.730.10:FF:000005">
    <property type="entry name" value="Methionine--tRNA ligase"/>
    <property type="match status" value="1"/>
</dbReference>
<dbReference type="GO" id="GO:0006431">
    <property type="term" value="P:methionyl-tRNA aminoacylation"/>
    <property type="evidence" value="ECO:0007669"/>
    <property type="project" value="InterPro"/>
</dbReference>
<dbReference type="EC" id="6.1.1.10" evidence="5"/>